<evidence type="ECO:0000313" key="4">
    <source>
        <dbReference type="Proteomes" id="UP000770661"/>
    </source>
</evidence>
<dbReference type="GO" id="GO:0008381">
    <property type="term" value="F:mechanosensitive monoatomic ion channel activity"/>
    <property type="evidence" value="ECO:0007669"/>
    <property type="project" value="InterPro"/>
</dbReference>
<feature type="region of interest" description="Disordered" evidence="1">
    <location>
        <begin position="1"/>
        <end position="63"/>
    </location>
</feature>
<keyword evidence="4" id="KW-1185">Reference proteome</keyword>
<dbReference type="Pfam" id="PF15917">
    <property type="entry name" value="Piezo_TM25-28"/>
    <property type="match status" value="1"/>
</dbReference>
<organism evidence="3 4">
    <name type="scientific">Chionoecetes opilio</name>
    <name type="common">Atlantic snow crab</name>
    <name type="synonym">Cancer opilio</name>
    <dbReference type="NCBI Taxonomy" id="41210"/>
    <lineage>
        <taxon>Eukaryota</taxon>
        <taxon>Metazoa</taxon>
        <taxon>Ecdysozoa</taxon>
        <taxon>Arthropoda</taxon>
        <taxon>Crustacea</taxon>
        <taxon>Multicrustacea</taxon>
        <taxon>Malacostraca</taxon>
        <taxon>Eumalacostraca</taxon>
        <taxon>Eucarida</taxon>
        <taxon>Decapoda</taxon>
        <taxon>Pleocyemata</taxon>
        <taxon>Brachyura</taxon>
        <taxon>Eubrachyura</taxon>
        <taxon>Majoidea</taxon>
        <taxon>Majidae</taxon>
        <taxon>Chionoecetes</taxon>
    </lineage>
</organism>
<dbReference type="GO" id="GO:0016020">
    <property type="term" value="C:membrane"/>
    <property type="evidence" value="ECO:0007669"/>
    <property type="project" value="InterPro"/>
</dbReference>
<accession>A0A8J5CJS1</accession>
<dbReference type="Proteomes" id="UP000770661">
    <property type="component" value="Unassembled WGS sequence"/>
</dbReference>
<dbReference type="EMBL" id="JACEEZ010008157">
    <property type="protein sequence ID" value="KAG0723513.1"/>
    <property type="molecule type" value="Genomic_DNA"/>
</dbReference>
<evidence type="ECO:0000256" key="1">
    <source>
        <dbReference type="SAM" id="MobiDB-lite"/>
    </source>
</evidence>
<feature type="compositionally biased region" description="Polar residues" evidence="1">
    <location>
        <begin position="217"/>
        <end position="247"/>
    </location>
</feature>
<gene>
    <name evidence="3" type="primary">Piezo2</name>
    <name evidence="3" type="ORF">GWK47_042580</name>
</gene>
<comment type="caution">
    <text evidence="3">The sequence shown here is derived from an EMBL/GenBank/DDBJ whole genome shotgun (WGS) entry which is preliminary data.</text>
</comment>
<feature type="domain" description="Piezo TM25-28" evidence="2">
    <location>
        <begin position="69"/>
        <end position="240"/>
    </location>
</feature>
<dbReference type="InterPro" id="IPR027272">
    <property type="entry name" value="Piezo"/>
</dbReference>
<dbReference type="InterPro" id="IPR031805">
    <property type="entry name" value="Piezo_TM25-28"/>
</dbReference>
<dbReference type="OrthoDB" id="303066at2759"/>
<dbReference type="AlphaFoldDB" id="A0A8J5CJS1"/>
<dbReference type="PANTHER" id="PTHR47049:SF2">
    <property type="entry name" value="PIEZO-TYPE MECHANOSENSITIVE ION CHANNEL HOMOLOG"/>
    <property type="match status" value="1"/>
</dbReference>
<proteinExistence type="predicted"/>
<feature type="region of interest" description="Disordered" evidence="1">
    <location>
        <begin position="217"/>
        <end position="288"/>
    </location>
</feature>
<sequence length="456" mass="49599">MTSTNPSVTPSMTSTNPSVTPSMTSTNPSVTPSMTSTNPSVTPSMTSTNPSVTPSMTSTNPSVTPSMTSRWNFLLGYNVVVIVVKSFLQLLGCVFLEPLAIHTCWLVQLFGIACVKKFGDTSDEQIVEDLADHCAVPKSEAGLMWDGICFGFLLMQRRLFCSFYFQHLVTEMKAQTKLASRGAELIAELMQEEIAEQQAAEREMLNKIKEKMERIKASQQLIQNQQTREPASHYEANTSEQFSNVSSPLPLEMTSPHTLPPPAGLDDVHGLSSPRPPAHSVTPGAPTPSSANLTFSLDGYLEPTRLSLTTPHFSHQPITSPSEESFPFFSPPPYPALRDRHAPTRASAPVTHDIGPPWLREHLAYHRPSVSTTSPAMSHHTCNTLRPPSACPLPPRLTLPLQHPHTPAHAALHPSCPVCSVSRPLHTPATSPLLPSALPLAFPVCSCPGCPVHVYF</sequence>
<name>A0A8J5CJS1_CHIOP</name>
<dbReference type="PANTHER" id="PTHR47049">
    <property type="entry name" value="PIEZO-TYPE MECHANOSENSITIVE ION CHANNEL HOMOLOG"/>
    <property type="match status" value="1"/>
</dbReference>
<evidence type="ECO:0000313" key="3">
    <source>
        <dbReference type="EMBL" id="KAG0723513.1"/>
    </source>
</evidence>
<protein>
    <submittedName>
        <fullName evidence="3">Piezo-type mechanosensitive ion channel component 2</fullName>
    </submittedName>
</protein>
<evidence type="ECO:0000259" key="2">
    <source>
        <dbReference type="Pfam" id="PF15917"/>
    </source>
</evidence>
<reference evidence="3" key="1">
    <citation type="submission" date="2020-07" db="EMBL/GenBank/DDBJ databases">
        <title>The High-quality genome of the commercially important snow crab, Chionoecetes opilio.</title>
        <authorList>
            <person name="Jeong J.-H."/>
            <person name="Ryu S."/>
        </authorList>
    </citation>
    <scope>NUCLEOTIDE SEQUENCE</scope>
    <source>
        <strain evidence="3">MADBK_172401_WGS</strain>
        <tissue evidence="3">Digestive gland</tissue>
    </source>
</reference>